<dbReference type="PROSITE" id="PS50082">
    <property type="entry name" value="WD_REPEATS_2"/>
    <property type="match status" value="2"/>
</dbReference>
<evidence type="ECO:0000256" key="2">
    <source>
        <dbReference type="ARBA" id="ARBA00022574"/>
    </source>
</evidence>
<name>A0A8H5LUM1_9AGAR</name>
<dbReference type="InterPro" id="IPR051865">
    <property type="entry name" value="WD-repeat_CDT2_adapter"/>
</dbReference>
<dbReference type="GO" id="GO:0030674">
    <property type="term" value="F:protein-macromolecule adaptor activity"/>
    <property type="evidence" value="ECO:0007669"/>
    <property type="project" value="TreeGrafter"/>
</dbReference>
<keyword evidence="4" id="KW-0833">Ubl conjugation pathway</keyword>
<evidence type="ECO:0000313" key="8">
    <source>
        <dbReference type="EMBL" id="KAF5369936.1"/>
    </source>
</evidence>
<dbReference type="Proteomes" id="UP000559256">
    <property type="component" value="Unassembled WGS sequence"/>
</dbReference>
<sequence>MLPSPSSSPIPISHHVLHERTNVLQECASTPPFKLPTQLPTPPKHSGVKRVLASSRNNGSIKRLKLSHEIEKDHGDEEEEDNGFTPKPTKERRRKPSLWPHDPYQRSIAPTVSTRPILQSFVSSNKSDTFKCESIFTGGFLTPPYACAYSHGAKAGGLPLLAVATEQGSVHLLDTRARQDWDVEPPRKTLQPHSNAIFHVSWSQADDLLATCSGDYYSKISKVSTGQVLHSLRGHSGTVKCAAWSPTNDNLLATGGRDGTVCIWDLRAGENRNAEEPSTVGPVMTIQGAHDASLGRTKHCKPPSVTNILYSGSDFVTTSGSFDGILRTWDLRLLTNKKSFSRGKGKRSAPLHLSPFDPTVADEGKRARGILSLVQGTGATSGLLLALGANSRIHTYSASSLTPLRASYAHKNLRVNGSFYLNMAISPCGRWLANGNGGRDGSCFLYDVADAGRPSAQSGSGIQIRGQSGEVAAADWAESTLATCADDGTVRVWRPDVETYRRCLEAPEEEKWNWTWSLS</sequence>
<feature type="region of interest" description="Disordered" evidence="7">
    <location>
        <begin position="28"/>
        <end position="106"/>
    </location>
</feature>
<keyword evidence="2 6" id="KW-0853">WD repeat</keyword>
<evidence type="ECO:0000256" key="4">
    <source>
        <dbReference type="ARBA" id="ARBA00022786"/>
    </source>
</evidence>
<evidence type="ECO:0000313" key="9">
    <source>
        <dbReference type="Proteomes" id="UP000559256"/>
    </source>
</evidence>
<dbReference type="SMART" id="SM00320">
    <property type="entry name" value="WD40"/>
    <property type="match status" value="6"/>
</dbReference>
<organism evidence="8 9">
    <name type="scientific">Tetrapyrgos nigripes</name>
    <dbReference type="NCBI Taxonomy" id="182062"/>
    <lineage>
        <taxon>Eukaryota</taxon>
        <taxon>Fungi</taxon>
        <taxon>Dikarya</taxon>
        <taxon>Basidiomycota</taxon>
        <taxon>Agaricomycotina</taxon>
        <taxon>Agaricomycetes</taxon>
        <taxon>Agaricomycetidae</taxon>
        <taxon>Agaricales</taxon>
        <taxon>Marasmiineae</taxon>
        <taxon>Marasmiaceae</taxon>
        <taxon>Tetrapyrgos</taxon>
    </lineage>
</organism>
<dbReference type="GO" id="GO:0005634">
    <property type="term" value="C:nucleus"/>
    <property type="evidence" value="ECO:0007669"/>
    <property type="project" value="TreeGrafter"/>
</dbReference>
<dbReference type="Gene3D" id="2.130.10.10">
    <property type="entry name" value="YVTN repeat-like/Quinoprotein amine dehydrogenase"/>
    <property type="match status" value="2"/>
</dbReference>
<accession>A0A8H5LUM1</accession>
<dbReference type="Pfam" id="PF00400">
    <property type="entry name" value="WD40"/>
    <property type="match status" value="3"/>
</dbReference>
<feature type="repeat" description="WD" evidence="6">
    <location>
        <begin position="464"/>
        <end position="493"/>
    </location>
</feature>
<protein>
    <recommendedName>
        <fullName evidence="10">WD40 repeat-like protein</fullName>
    </recommendedName>
</protein>
<evidence type="ECO:0000256" key="3">
    <source>
        <dbReference type="ARBA" id="ARBA00022737"/>
    </source>
</evidence>
<reference evidence="8 9" key="1">
    <citation type="journal article" date="2020" name="ISME J.">
        <title>Uncovering the hidden diversity of litter-decomposition mechanisms in mushroom-forming fungi.</title>
        <authorList>
            <person name="Floudas D."/>
            <person name="Bentzer J."/>
            <person name="Ahren D."/>
            <person name="Johansson T."/>
            <person name="Persson P."/>
            <person name="Tunlid A."/>
        </authorList>
    </citation>
    <scope>NUCLEOTIDE SEQUENCE [LARGE SCALE GENOMIC DNA]</scope>
    <source>
        <strain evidence="8 9">CBS 291.85</strain>
    </source>
</reference>
<comment type="similarity">
    <text evidence="5">Belongs to the WD repeat cdt2 family.</text>
</comment>
<evidence type="ECO:0000256" key="1">
    <source>
        <dbReference type="ARBA" id="ARBA00004906"/>
    </source>
</evidence>
<dbReference type="InterPro" id="IPR015943">
    <property type="entry name" value="WD40/YVTN_repeat-like_dom_sf"/>
</dbReference>
<comment type="pathway">
    <text evidence="1">Protein modification; protein ubiquitination.</text>
</comment>
<evidence type="ECO:0000256" key="7">
    <source>
        <dbReference type="SAM" id="MobiDB-lite"/>
    </source>
</evidence>
<proteinExistence type="inferred from homology"/>
<dbReference type="AlphaFoldDB" id="A0A8H5LUM1"/>
<dbReference type="PROSITE" id="PS50294">
    <property type="entry name" value="WD_REPEATS_REGION"/>
    <property type="match status" value="1"/>
</dbReference>
<feature type="repeat" description="WD" evidence="6">
    <location>
        <begin position="232"/>
        <end position="274"/>
    </location>
</feature>
<evidence type="ECO:0000256" key="5">
    <source>
        <dbReference type="ARBA" id="ARBA00038344"/>
    </source>
</evidence>
<comment type="caution">
    <text evidence="8">The sequence shown here is derived from an EMBL/GenBank/DDBJ whole genome shotgun (WGS) entry which is preliminary data.</text>
</comment>
<evidence type="ECO:0000256" key="6">
    <source>
        <dbReference type="PROSITE-ProRule" id="PRU00221"/>
    </source>
</evidence>
<dbReference type="GO" id="GO:0043161">
    <property type="term" value="P:proteasome-mediated ubiquitin-dependent protein catabolic process"/>
    <property type="evidence" value="ECO:0007669"/>
    <property type="project" value="TreeGrafter"/>
</dbReference>
<feature type="compositionally biased region" description="Basic and acidic residues" evidence="7">
    <location>
        <begin position="66"/>
        <end position="75"/>
    </location>
</feature>
<dbReference type="InterPro" id="IPR019775">
    <property type="entry name" value="WD40_repeat_CS"/>
</dbReference>
<keyword evidence="9" id="KW-1185">Reference proteome</keyword>
<dbReference type="PANTHER" id="PTHR22852">
    <property type="entry name" value="LETHAL 2 DENTICLELESS PROTEIN RETINOIC ACID-REGULATED NUCLEAR MATRIX-ASSOCIATED PROTEIN"/>
    <property type="match status" value="1"/>
</dbReference>
<dbReference type="PROSITE" id="PS00678">
    <property type="entry name" value="WD_REPEATS_1"/>
    <property type="match status" value="1"/>
</dbReference>
<dbReference type="EMBL" id="JAACJM010000012">
    <property type="protein sequence ID" value="KAF5369936.1"/>
    <property type="molecule type" value="Genomic_DNA"/>
</dbReference>
<dbReference type="InterPro" id="IPR001680">
    <property type="entry name" value="WD40_rpt"/>
</dbReference>
<evidence type="ECO:0008006" key="10">
    <source>
        <dbReference type="Google" id="ProtNLM"/>
    </source>
</evidence>
<dbReference type="PANTHER" id="PTHR22852:SF0">
    <property type="entry name" value="DENTICLELESS PROTEIN HOMOLOG"/>
    <property type="match status" value="1"/>
</dbReference>
<dbReference type="SUPFAM" id="SSF50978">
    <property type="entry name" value="WD40 repeat-like"/>
    <property type="match status" value="1"/>
</dbReference>
<gene>
    <name evidence="8" type="ORF">D9758_001290</name>
</gene>
<dbReference type="InterPro" id="IPR020472">
    <property type="entry name" value="WD40_PAC1"/>
</dbReference>
<dbReference type="PRINTS" id="PR00320">
    <property type="entry name" value="GPROTEINBRPT"/>
</dbReference>
<dbReference type="InterPro" id="IPR036322">
    <property type="entry name" value="WD40_repeat_dom_sf"/>
</dbReference>
<dbReference type="OrthoDB" id="2096344at2759"/>
<keyword evidence="3" id="KW-0677">Repeat</keyword>